<evidence type="ECO:0000259" key="5">
    <source>
        <dbReference type="PROSITE" id="PS51462"/>
    </source>
</evidence>
<feature type="domain" description="Nudix hydrolase" evidence="5">
    <location>
        <begin position="1"/>
        <end position="127"/>
    </location>
</feature>
<proteinExistence type="inferred from homology"/>
<name>A0A1M5J3B2_STRHI</name>
<dbReference type="SUPFAM" id="SSF55811">
    <property type="entry name" value="Nudix"/>
    <property type="match status" value="1"/>
</dbReference>
<organism evidence="6 7">
    <name type="scientific">Streptoalloteichus hindustanus</name>
    <dbReference type="NCBI Taxonomy" id="2017"/>
    <lineage>
        <taxon>Bacteria</taxon>
        <taxon>Bacillati</taxon>
        <taxon>Actinomycetota</taxon>
        <taxon>Actinomycetes</taxon>
        <taxon>Pseudonocardiales</taxon>
        <taxon>Pseudonocardiaceae</taxon>
        <taxon>Streptoalloteichus</taxon>
    </lineage>
</organism>
<dbReference type="AlphaFoldDB" id="A0A1M5J3B2"/>
<dbReference type="InterPro" id="IPR000086">
    <property type="entry name" value="NUDIX_hydrolase_dom"/>
</dbReference>
<comment type="cofactor">
    <cofactor evidence="1">
        <name>Mg(2+)</name>
        <dbReference type="ChEBI" id="CHEBI:18420"/>
    </cofactor>
</comment>
<dbReference type="GO" id="GO:0016787">
    <property type="term" value="F:hydrolase activity"/>
    <property type="evidence" value="ECO:0007669"/>
    <property type="project" value="UniProtKB-KW"/>
</dbReference>
<protein>
    <submittedName>
        <fullName evidence="6">ADP-ribose pyrophosphatase YjhB, NUDIX family</fullName>
    </submittedName>
</protein>
<evidence type="ECO:0000313" key="6">
    <source>
        <dbReference type="EMBL" id="SHG35032.1"/>
    </source>
</evidence>
<gene>
    <name evidence="6" type="ORF">SAMN05444320_108116</name>
</gene>
<dbReference type="CDD" id="cd04690">
    <property type="entry name" value="NUDIX_Hydrolase"/>
    <property type="match status" value="1"/>
</dbReference>
<keyword evidence="3 4" id="KW-0378">Hydrolase</keyword>
<evidence type="ECO:0000256" key="2">
    <source>
        <dbReference type="ARBA" id="ARBA00005582"/>
    </source>
</evidence>
<evidence type="ECO:0000256" key="1">
    <source>
        <dbReference type="ARBA" id="ARBA00001946"/>
    </source>
</evidence>
<sequence length="133" mass="14331">MIRTVGLLHVVGRRLLVVRPRGKGAFYLPGGKLEPGEAEPDALRREVREELGVELAPDSVRPARRYLGPAYGEGDGVLVDLSCYTAEVVGEPHPSAEVAELALVTEDEYLAHPETAPVIVELLRDLRGAGQVA</sequence>
<keyword evidence="7" id="KW-1185">Reference proteome</keyword>
<dbReference type="PANTHER" id="PTHR43046">
    <property type="entry name" value="GDP-MANNOSE MANNOSYL HYDROLASE"/>
    <property type="match status" value="1"/>
</dbReference>
<dbReference type="EMBL" id="FQVN01000008">
    <property type="protein sequence ID" value="SHG35032.1"/>
    <property type="molecule type" value="Genomic_DNA"/>
</dbReference>
<dbReference type="STRING" id="2017.SAMN05444320_108116"/>
<evidence type="ECO:0000256" key="3">
    <source>
        <dbReference type="ARBA" id="ARBA00022801"/>
    </source>
</evidence>
<comment type="similarity">
    <text evidence="2 4">Belongs to the Nudix hydrolase family.</text>
</comment>
<dbReference type="Gene3D" id="3.90.79.10">
    <property type="entry name" value="Nucleoside Triphosphate Pyrophosphohydrolase"/>
    <property type="match status" value="1"/>
</dbReference>
<dbReference type="PROSITE" id="PS51462">
    <property type="entry name" value="NUDIX"/>
    <property type="match status" value="1"/>
</dbReference>
<dbReference type="InterPro" id="IPR020084">
    <property type="entry name" value="NUDIX_hydrolase_CS"/>
</dbReference>
<evidence type="ECO:0000256" key="4">
    <source>
        <dbReference type="RuleBase" id="RU003476"/>
    </source>
</evidence>
<reference evidence="6 7" key="1">
    <citation type="submission" date="2016-11" db="EMBL/GenBank/DDBJ databases">
        <authorList>
            <person name="Jaros S."/>
            <person name="Januszkiewicz K."/>
            <person name="Wedrychowicz H."/>
        </authorList>
    </citation>
    <scope>NUCLEOTIDE SEQUENCE [LARGE SCALE GENOMIC DNA]</scope>
    <source>
        <strain evidence="6 7">DSM 44523</strain>
    </source>
</reference>
<dbReference type="PRINTS" id="PR00502">
    <property type="entry name" value="NUDIXFAMILY"/>
</dbReference>
<dbReference type="InterPro" id="IPR020476">
    <property type="entry name" value="Nudix_hydrolase"/>
</dbReference>
<dbReference type="PANTHER" id="PTHR43046:SF2">
    <property type="entry name" value="8-OXO-DGTP DIPHOSPHATASE-RELATED"/>
    <property type="match status" value="1"/>
</dbReference>
<dbReference type="Proteomes" id="UP000184501">
    <property type="component" value="Unassembled WGS sequence"/>
</dbReference>
<accession>A0A1M5J3B2</accession>
<dbReference type="Pfam" id="PF00293">
    <property type="entry name" value="NUDIX"/>
    <property type="match status" value="1"/>
</dbReference>
<dbReference type="PROSITE" id="PS00893">
    <property type="entry name" value="NUDIX_BOX"/>
    <property type="match status" value="1"/>
</dbReference>
<dbReference type="InterPro" id="IPR015797">
    <property type="entry name" value="NUDIX_hydrolase-like_dom_sf"/>
</dbReference>
<evidence type="ECO:0000313" key="7">
    <source>
        <dbReference type="Proteomes" id="UP000184501"/>
    </source>
</evidence>